<comment type="caution">
    <text evidence="3">The sequence shown here is derived from an EMBL/GenBank/DDBJ whole genome shotgun (WGS) entry which is preliminary data.</text>
</comment>
<evidence type="ECO:0000256" key="2">
    <source>
        <dbReference type="SAM" id="MobiDB-lite"/>
    </source>
</evidence>
<dbReference type="InterPro" id="IPR003409">
    <property type="entry name" value="MORN"/>
</dbReference>
<keyword evidence="1" id="KW-0677">Repeat</keyword>
<feature type="compositionally biased region" description="Acidic residues" evidence="2">
    <location>
        <begin position="353"/>
        <end position="366"/>
    </location>
</feature>
<feature type="region of interest" description="Disordered" evidence="2">
    <location>
        <begin position="1"/>
        <end position="36"/>
    </location>
</feature>
<evidence type="ECO:0008006" key="5">
    <source>
        <dbReference type="Google" id="ProtNLM"/>
    </source>
</evidence>
<dbReference type="PANTHER" id="PTHR43215">
    <property type="entry name" value="RADIAL SPOKE HEAD 1 HOMOLOG"/>
    <property type="match status" value="1"/>
</dbReference>
<dbReference type="EMBL" id="CAUYUE010000002">
    <property type="protein sequence ID" value="CAK0745114.1"/>
    <property type="molecule type" value="Genomic_DNA"/>
</dbReference>
<feature type="region of interest" description="Disordered" evidence="2">
    <location>
        <begin position="301"/>
        <end position="396"/>
    </location>
</feature>
<protein>
    <recommendedName>
        <fullName evidence="5">MORN repeat-containing protein 5</fullName>
    </recommendedName>
</protein>
<feature type="compositionally biased region" description="Basic residues" evidence="2">
    <location>
        <begin position="301"/>
        <end position="311"/>
    </location>
</feature>
<feature type="compositionally biased region" description="Basic and acidic residues" evidence="2">
    <location>
        <begin position="1"/>
        <end position="12"/>
    </location>
</feature>
<organism evidence="3 4">
    <name type="scientific">Coccomyxa viridis</name>
    <dbReference type="NCBI Taxonomy" id="1274662"/>
    <lineage>
        <taxon>Eukaryota</taxon>
        <taxon>Viridiplantae</taxon>
        <taxon>Chlorophyta</taxon>
        <taxon>core chlorophytes</taxon>
        <taxon>Trebouxiophyceae</taxon>
        <taxon>Trebouxiophyceae incertae sedis</taxon>
        <taxon>Coccomyxaceae</taxon>
        <taxon>Coccomyxa</taxon>
    </lineage>
</organism>
<evidence type="ECO:0000313" key="3">
    <source>
        <dbReference type="EMBL" id="CAK0745114.1"/>
    </source>
</evidence>
<reference evidence="3 4" key="1">
    <citation type="submission" date="2023-10" db="EMBL/GenBank/DDBJ databases">
        <authorList>
            <person name="Maclean D."/>
            <person name="Macfadyen A."/>
        </authorList>
    </citation>
    <scope>NUCLEOTIDE SEQUENCE [LARGE SCALE GENOMIC DNA]</scope>
</reference>
<gene>
    <name evidence="3" type="ORF">CVIRNUC_001597</name>
</gene>
<dbReference type="GO" id="GO:0016020">
    <property type="term" value="C:membrane"/>
    <property type="evidence" value="ECO:0007669"/>
    <property type="project" value="UniProtKB-ARBA"/>
</dbReference>
<dbReference type="PANTHER" id="PTHR43215:SF14">
    <property type="entry name" value="RADIAL SPOKE HEAD 1 HOMOLOG"/>
    <property type="match status" value="1"/>
</dbReference>
<proteinExistence type="predicted"/>
<keyword evidence="4" id="KW-1185">Reference proteome</keyword>
<name>A0AAV1HUH7_9CHLO</name>
<evidence type="ECO:0000313" key="4">
    <source>
        <dbReference type="Proteomes" id="UP001314263"/>
    </source>
</evidence>
<dbReference type="SMART" id="SM00698">
    <property type="entry name" value="MORN"/>
    <property type="match status" value="3"/>
</dbReference>
<dbReference type="SUPFAM" id="SSF82185">
    <property type="entry name" value="Histone H3 K4-specific methyltransferase SET7/9 N-terminal domain"/>
    <property type="match status" value="1"/>
</dbReference>
<sequence length="437" mass="48549">MSKDGGQRHPLEPKQVGKGVDAPRHRPLDPQTWLIGSNHPYSPFPGNALKWESWVWDDGTTYEGLAREGVPHGKGVMVFGNGVGAGFQRANRGERYEGEFAYGFAHGLGMHTTARGEIYRGEYLLGKRHGCGQTVDLSPYYKRVEKGLDSDDAWDQSIKEVEARTVHGLWRKDILAGKSGGSRSCPLPEVLGTVQEVDEILTKARMFQFKPDGDVTFMTFQDAQGKPITTFQDPLHYPHNTKFLAPGPLGQCHPIPDDPQLKAEMLKHARNYTRIHRMYNLPYQSEPGSDMAKAVETFRKRVAHTRQRARRARELERRRMRRAEQRAGTRGAAKPQDKDEEEEGPSSAPPAADAEEDDGDFDDDDLLASTAGVAEEDAASKPSQSGTGTRWGGLPPPTAFGSISLGMSRAAHGLSCMMEQVAIRAQRRRCLTRPTYR</sequence>
<evidence type="ECO:0000256" key="1">
    <source>
        <dbReference type="ARBA" id="ARBA00022737"/>
    </source>
</evidence>
<accession>A0AAV1HUH7</accession>
<dbReference type="Pfam" id="PF02493">
    <property type="entry name" value="MORN"/>
    <property type="match status" value="3"/>
</dbReference>
<feature type="compositionally biased region" description="Basic and acidic residues" evidence="2">
    <location>
        <begin position="312"/>
        <end position="327"/>
    </location>
</feature>
<dbReference type="AlphaFoldDB" id="A0AAV1HUH7"/>
<dbReference type="Proteomes" id="UP001314263">
    <property type="component" value="Unassembled WGS sequence"/>
</dbReference>